<comment type="similarity">
    <text evidence="2 12">Belongs to the CDP-alcohol phosphatidyltransferase class-I family.</text>
</comment>
<organism evidence="14 15">
    <name type="scientific">Mycoplasmopsis columbinasalis</name>
    <dbReference type="NCBI Taxonomy" id="114880"/>
    <lineage>
        <taxon>Bacteria</taxon>
        <taxon>Bacillati</taxon>
        <taxon>Mycoplasmatota</taxon>
        <taxon>Mycoplasmoidales</taxon>
        <taxon>Metamycoplasmataceae</taxon>
        <taxon>Mycoplasmopsis</taxon>
    </lineage>
</organism>
<reference evidence="14 15" key="1">
    <citation type="submission" date="2019-01" db="EMBL/GenBank/DDBJ databases">
        <authorList>
            <consortium name="Pathogen Informatics"/>
        </authorList>
    </citation>
    <scope>NUCLEOTIDE SEQUENCE [LARGE SCALE GENOMIC DNA]</scope>
    <source>
        <strain evidence="14 15">NCTC10184</strain>
    </source>
</reference>
<feature type="transmembrane region" description="Helical" evidence="13">
    <location>
        <begin position="75"/>
        <end position="102"/>
    </location>
</feature>
<dbReference type="InterPro" id="IPR000462">
    <property type="entry name" value="CDP-OH_P_trans"/>
</dbReference>
<evidence type="ECO:0000256" key="3">
    <source>
        <dbReference type="ARBA" id="ARBA00022516"/>
    </source>
</evidence>
<feature type="transmembrane region" description="Helical" evidence="13">
    <location>
        <begin position="168"/>
        <end position="193"/>
    </location>
</feature>
<dbReference type="GO" id="GO:0016020">
    <property type="term" value="C:membrane"/>
    <property type="evidence" value="ECO:0007669"/>
    <property type="project" value="UniProtKB-SubCell"/>
</dbReference>
<keyword evidence="15" id="KW-1185">Reference proteome</keyword>
<dbReference type="KEGG" id="mcob:NCTC10184_00104"/>
<dbReference type="InterPro" id="IPR043130">
    <property type="entry name" value="CDP-OH_PTrfase_TM_dom"/>
</dbReference>
<feature type="transmembrane region" description="Helical" evidence="13">
    <location>
        <begin position="123"/>
        <end position="148"/>
    </location>
</feature>
<keyword evidence="7" id="KW-0443">Lipid metabolism</keyword>
<dbReference type="GO" id="GO:0046474">
    <property type="term" value="P:glycerophospholipid biosynthetic process"/>
    <property type="evidence" value="ECO:0007669"/>
    <property type="project" value="TreeGrafter"/>
</dbReference>
<dbReference type="Pfam" id="PF01066">
    <property type="entry name" value="CDP-OH_P_transf"/>
    <property type="match status" value="1"/>
</dbReference>
<dbReference type="EMBL" id="LR215043">
    <property type="protein sequence ID" value="VEU77891.1"/>
    <property type="molecule type" value="Genomic_DNA"/>
</dbReference>
<comment type="subcellular location">
    <subcellularLocation>
        <location evidence="1">Membrane</location>
        <topology evidence="1">Multi-pass membrane protein</topology>
    </subcellularLocation>
</comment>
<evidence type="ECO:0000256" key="10">
    <source>
        <dbReference type="ARBA" id="ARBA00023264"/>
    </source>
</evidence>
<keyword evidence="3" id="KW-0444">Lipid biosynthesis</keyword>
<evidence type="ECO:0000256" key="6">
    <source>
        <dbReference type="ARBA" id="ARBA00022989"/>
    </source>
</evidence>
<dbReference type="PANTHER" id="PTHR14269:SF62">
    <property type="entry name" value="CDP-DIACYLGLYCEROL--GLYCEROL-3-PHOSPHATE 3-PHOSPHATIDYLTRANSFERASE 1, CHLOROPLASTIC"/>
    <property type="match status" value="1"/>
</dbReference>
<sequence>MTQNQQPHKKSTRQINPNLSNYLTIFRLVLGGVLLVLLTVLVSLNAYSKALDEVILATKFTSIQHLLPVVSTKQIVISTAILSTALGLFLIAVLTDFLDGYLARKFNQVSNFGKLWDPIADKMVVSTVLVAFTAMQIVPLWITVILILRDVIVGGFRVVMAKNNLSVAAGWMGKIKSAILFLGIIVIFALLIASVHSQSLAGKFKNILSNNGLTLVYLLNIPNLLAVIFATISGWQYFKAVKEFIGMNKKNNTK</sequence>
<keyword evidence="9" id="KW-0594">Phospholipid biosynthesis</keyword>
<dbReference type="InterPro" id="IPR048254">
    <property type="entry name" value="CDP_ALCOHOL_P_TRANSF_CS"/>
</dbReference>
<dbReference type="PANTHER" id="PTHR14269">
    <property type="entry name" value="CDP-DIACYLGLYCEROL--GLYCEROL-3-PHOSPHATE 3-PHOSPHATIDYLTRANSFERASE-RELATED"/>
    <property type="match status" value="1"/>
</dbReference>
<dbReference type="Gene3D" id="1.20.120.1760">
    <property type="match status" value="1"/>
</dbReference>
<evidence type="ECO:0000313" key="14">
    <source>
        <dbReference type="EMBL" id="VEU77891.1"/>
    </source>
</evidence>
<evidence type="ECO:0000256" key="4">
    <source>
        <dbReference type="ARBA" id="ARBA00022679"/>
    </source>
</evidence>
<evidence type="ECO:0000256" key="7">
    <source>
        <dbReference type="ARBA" id="ARBA00023098"/>
    </source>
</evidence>
<dbReference type="InterPro" id="IPR050324">
    <property type="entry name" value="CDP-alcohol_PTase-I"/>
</dbReference>
<evidence type="ECO:0000256" key="2">
    <source>
        <dbReference type="ARBA" id="ARBA00010441"/>
    </source>
</evidence>
<proteinExistence type="inferred from homology"/>
<protein>
    <recommendedName>
        <fullName evidence="11">CDP-diacylglycerol--glycerol-3-phosphate 3-phosphatidyltransferase</fullName>
        <ecNumber evidence="11">2.7.8.5</ecNumber>
    </recommendedName>
</protein>
<name>A0A449B9N3_9BACT</name>
<accession>A0A449B9N3</accession>
<dbReference type="OrthoDB" id="9796672at2"/>
<dbReference type="AlphaFoldDB" id="A0A449B9N3"/>
<evidence type="ECO:0000256" key="11">
    <source>
        <dbReference type="NCBIfam" id="TIGR00560"/>
    </source>
</evidence>
<dbReference type="EC" id="2.7.8.5" evidence="11"/>
<dbReference type="GO" id="GO:0008444">
    <property type="term" value="F:CDP-diacylglycerol-glycerol-3-phosphate 3-phosphatidyltransferase activity"/>
    <property type="evidence" value="ECO:0007669"/>
    <property type="project" value="UniProtKB-UniRule"/>
</dbReference>
<evidence type="ECO:0000256" key="13">
    <source>
        <dbReference type="SAM" id="Phobius"/>
    </source>
</evidence>
<feature type="transmembrane region" description="Helical" evidence="13">
    <location>
        <begin position="214"/>
        <end position="238"/>
    </location>
</feature>
<keyword evidence="4 12" id="KW-0808">Transferase</keyword>
<evidence type="ECO:0000256" key="1">
    <source>
        <dbReference type="ARBA" id="ARBA00004141"/>
    </source>
</evidence>
<keyword evidence="10" id="KW-1208">Phospholipid metabolism</keyword>
<evidence type="ECO:0000256" key="12">
    <source>
        <dbReference type="RuleBase" id="RU003750"/>
    </source>
</evidence>
<dbReference type="InterPro" id="IPR004570">
    <property type="entry name" value="Phosphatidylglycerol_P_synth"/>
</dbReference>
<gene>
    <name evidence="14" type="primary">pgsA</name>
    <name evidence="14" type="ORF">NCTC10184_00104</name>
</gene>
<feature type="transmembrane region" description="Helical" evidence="13">
    <location>
        <begin position="21"/>
        <end position="44"/>
    </location>
</feature>
<keyword evidence="6 13" id="KW-1133">Transmembrane helix</keyword>
<keyword evidence="8 13" id="KW-0472">Membrane</keyword>
<keyword evidence="5 13" id="KW-0812">Transmembrane</keyword>
<dbReference type="RefSeq" id="WP_129622749.1">
    <property type="nucleotide sequence ID" value="NZ_LR215043.1"/>
</dbReference>
<evidence type="ECO:0000256" key="5">
    <source>
        <dbReference type="ARBA" id="ARBA00022692"/>
    </source>
</evidence>
<evidence type="ECO:0000313" key="15">
    <source>
        <dbReference type="Proteomes" id="UP000290876"/>
    </source>
</evidence>
<dbReference type="NCBIfam" id="TIGR00560">
    <property type="entry name" value="pgsA"/>
    <property type="match status" value="1"/>
</dbReference>
<dbReference type="Proteomes" id="UP000290876">
    <property type="component" value="Chromosome"/>
</dbReference>
<evidence type="ECO:0000256" key="8">
    <source>
        <dbReference type="ARBA" id="ARBA00023136"/>
    </source>
</evidence>
<dbReference type="PROSITE" id="PS00379">
    <property type="entry name" value="CDP_ALCOHOL_P_TRANSF"/>
    <property type="match status" value="1"/>
</dbReference>
<evidence type="ECO:0000256" key="9">
    <source>
        <dbReference type="ARBA" id="ARBA00023209"/>
    </source>
</evidence>